<evidence type="ECO:0000313" key="3">
    <source>
        <dbReference type="EMBL" id="KAG7375534.1"/>
    </source>
</evidence>
<evidence type="ECO:0000313" key="4">
    <source>
        <dbReference type="Proteomes" id="UP000694044"/>
    </source>
</evidence>
<feature type="signal peptide" evidence="2">
    <location>
        <begin position="1"/>
        <end position="22"/>
    </location>
</feature>
<organism evidence="3 4">
    <name type="scientific">Phytophthora pseudosyringae</name>
    <dbReference type="NCBI Taxonomy" id="221518"/>
    <lineage>
        <taxon>Eukaryota</taxon>
        <taxon>Sar</taxon>
        <taxon>Stramenopiles</taxon>
        <taxon>Oomycota</taxon>
        <taxon>Peronosporomycetes</taxon>
        <taxon>Peronosporales</taxon>
        <taxon>Peronosporaceae</taxon>
        <taxon>Phytophthora</taxon>
    </lineage>
</organism>
<keyword evidence="4" id="KW-1185">Reference proteome</keyword>
<evidence type="ECO:0000256" key="2">
    <source>
        <dbReference type="SAM" id="SignalP"/>
    </source>
</evidence>
<feature type="region of interest" description="Disordered" evidence="1">
    <location>
        <begin position="190"/>
        <end position="279"/>
    </location>
</feature>
<sequence length="279" mass="29719">MLKQLALAAVFIHATNIPQAVGHGNIYDPKPEGAGANMFYFGGPAGMINMPEMVGKASYGDYYQAVDDWFTKNNIDSVKDYVTEYGSDIAECGNTKKDGNPQPLPSDGYVKHDTLGNSHPGPCEIWCDNTRVFHNANCAGKFAGQVPTSIPIDVSKCKSSSELVFYWLALHVQPWQAYINCVALDGSTAAGSSSTNSSPTASKITTPSKTSKTTTASKTAAAPTFTFDETFDEASVGGEAEDEEETTMAPVATPTPQTKTPAATTAPSTTSSKCLRRRF</sequence>
<dbReference type="Proteomes" id="UP000694044">
    <property type="component" value="Unassembled WGS sequence"/>
</dbReference>
<dbReference type="AlphaFoldDB" id="A0A8T1V7I0"/>
<feature type="compositionally biased region" description="Low complexity" evidence="1">
    <location>
        <begin position="249"/>
        <end position="272"/>
    </location>
</feature>
<comment type="caution">
    <text evidence="3">The sequence shown here is derived from an EMBL/GenBank/DDBJ whole genome shotgun (WGS) entry which is preliminary data.</text>
</comment>
<dbReference type="OrthoDB" id="121828at2759"/>
<accession>A0A8T1V7I0</accession>
<proteinExistence type="predicted"/>
<dbReference type="EMBL" id="JAGDFM010001092">
    <property type="protein sequence ID" value="KAG7375534.1"/>
    <property type="molecule type" value="Genomic_DNA"/>
</dbReference>
<gene>
    <name evidence="3" type="ORF">PHYPSEUDO_000731</name>
</gene>
<reference evidence="3" key="1">
    <citation type="submission" date="2021-02" db="EMBL/GenBank/DDBJ databases">
        <authorList>
            <person name="Palmer J.M."/>
        </authorList>
    </citation>
    <scope>NUCLEOTIDE SEQUENCE</scope>
    <source>
        <strain evidence="3">SCRP734</strain>
    </source>
</reference>
<feature type="compositionally biased region" description="Low complexity" evidence="1">
    <location>
        <begin position="190"/>
        <end position="224"/>
    </location>
</feature>
<name>A0A8T1V7I0_9STRA</name>
<feature type="chain" id="PRO_5035861448" evidence="2">
    <location>
        <begin position="23"/>
        <end position="279"/>
    </location>
</feature>
<evidence type="ECO:0000256" key="1">
    <source>
        <dbReference type="SAM" id="MobiDB-lite"/>
    </source>
</evidence>
<keyword evidence="2" id="KW-0732">Signal</keyword>
<protein>
    <submittedName>
        <fullName evidence="3">Uncharacterized protein</fullName>
    </submittedName>
</protein>